<dbReference type="AlphaFoldDB" id="A0A0M3I895"/>
<reference evidence="2" key="1">
    <citation type="submission" date="2017-02" db="UniProtKB">
        <authorList>
            <consortium name="WormBaseParasite"/>
        </authorList>
    </citation>
    <scope>IDENTIFICATION</scope>
</reference>
<protein>
    <submittedName>
        <fullName evidence="2">Uncharacterized protein</fullName>
    </submittedName>
</protein>
<keyword evidence="1" id="KW-1185">Reference proteome</keyword>
<dbReference type="WBParaSite" id="ALUE_0001353601-mRNA-1">
    <property type="protein sequence ID" value="ALUE_0001353601-mRNA-1"/>
    <property type="gene ID" value="ALUE_0001353601"/>
</dbReference>
<organism evidence="1 2">
    <name type="scientific">Ascaris lumbricoides</name>
    <name type="common">Giant roundworm</name>
    <dbReference type="NCBI Taxonomy" id="6252"/>
    <lineage>
        <taxon>Eukaryota</taxon>
        <taxon>Metazoa</taxon>
        <taxon>Ecdysozoa</taxon>
        <taxon>Nematoda</taxon>
        <taxon>Chromadorea</taxon>
        <taxon>Rhabditida</taxon>
        <taxon>Spirurina</taxon>
        <taxon>Ascaridomorpha</taxon>
        <taxon>Ascaridoidea</taxon>
        <taxon>Ascarididae</taxon>
        <taxon>Ascaris</taxon>
    </lineage>
</organism>
<proteinExistence type="predicted"/>
<evidence type="ECO:0000313" key="1">
    <source>
        <dbReference type="Proteomes" id="UP000036681"/>
    </source>
</evidence>
<name>A0A0M3I895_ASCLU</name>
<accession>A0A0M3I895</accession>
<evidence type="ECO:0000313" key="2">
    <source>
        <dbReference type="WBParaSite" id="ALUE_0001353601-mRNA-1"/>
    </source>
</evidence>
<sequence>MKYSFAFSCVGLPLNTSAADSKSLLHIPLFLRALFLGCAPGRIWLIVLTHLYASNANINWF</sequence>
<dbReference type="Proteomes" id="UP000036681">
    <property type="component" value="Unplaced"/>
</dbReference>